<reference evidence="1 2" key="1">
    <citation type="submission" date="2017-11" db="EMBL/GenBank/DDBJ databases">
        <title>De novo assembly and phasing of dikaryotic genomes from two isolates of Puccinia coronata f. sp. avenae, the causal agent of oat crown rust.</title>
        <authorList>
            <person name="Miller M.E."/>
            <person name="Zhang Y."/>
            <person name="Omidvar V."/>
            <person name="Sperschneider J."/>
            <person name="Schwessinger B."/>
            <person name="Raley C."/>
            <person name="Palmer J.M."/>
            <person name="Garnica D."/>
            <person name="Upadhyaya N."/>
            <person name="Rathjen J."/>
            <person name="Taylor J.M."/>
            <person name="Park R.F."/>
            <person name="Dodds P.N."/>
            <person name="Hirsch C.D."/>
            <person name="Kianian S.F."/>
            <person name="Figueroa M."/>
        </authorList>
    </citation>
    <scope>NUCLEOTIDE SEQUENCE [LARGE SCALE GENOMIC DNA]</scope>
    <source>
        <strain evidence="1">12NC29</strain>
    </source>
</reference>
<evidence type="ECO:0000313" key="2">
    <source>
        <dbReference type="Proteomes" id="UP000235388"/>
    </source>
</evidence>
<dbReference type="AlphaFoldDB" id="A0A2N5TB10"/>
<evidence type="ECO:0000313" key="1">
    <source>
        <dbReference type="EMBL" id="PLW22693.1"/>
    </source>
</evidence>
<proteinExistence type="predicted"/>
<gene>
    <name evidence="1" type="ORF">PCANC_28790</name>
</gene>
<keyword evidence="2" id="KW-1185">Reference proteome</keyword>
<name>A0A2N5TB10_9BASI</name>
<dbReference type="Proteomes" id="UP000235388">
    <property type="component" value="Unassembled WGS sequence"/>
</dbReference>
<sequence length="74" mass="7779">MPTQIGHALAAQSRRVAIEITMSALTAIVNPMATLMAIVNPMAALKAIINPMAVLTAIVTTQWPSEPMVALSSH</sequence>
<comment type="caution">
    <text evidence="1">The sequence shown here is derived from an EMBL/GenBank/DDBJ whole genome shotgun (WGS) entry which is preliminary data.</text>
</comment>
<protein>
    <submittedName>
        <fullName evidence="1">Uncharacterized protein</fullName>
    </submittedName>
</protein>
<accession>A0A2N5TB10</accession>
<organism evidence="1 2">
    <name type="scientific">Puccinia coronata f. sp. avenae</name>
    <dbReference type="NCBI Taxonomy" id="200324"/>
    <lineage>
        <taxon>Eukaryota</taxon>
        <taxon>Fungi</taxon>
        <taxon>Dikarya</taxon>
        <taxon>Basidiomycota</taxon>
        <taxon>Pucciniomycotina</taxon>
        <taxon>Pucciniomycetes</taxon>
        <taxon>Pucciniales</taxon>
        <taxon>Pucciniaceae</taxon>
        <taxon>Puccinia</taxon>
    </lineage>
</organism>
<dbReference type="EMBL" id="PGCJ01000748">
    <property type="protein sequence ID" value="PLW22693.1"/>
    <property type="molecule type" value="Genomic_DNA"/>
</dbReference>